<feature type="compositionally biased region" description="Basic and acidic residues" evidence="1">
    <location>
        <begin position="7"/>
        <end position="30"/>
    </location>
</feature>
<dbReference type="AlphaFoldDB" id="A0A261U4B8"/>
<evidence type="ECO:0000313" key="3">
    <source>
        <dbReference type="Proteomes" id="UP000216885"/>
    </source>
</evidence>
<comment type="caution">
    <text evidence="2">The sequence shown here is derived from an EMBL/GenBank/DDBJ whole genome shotgun (WGS) entry which is preliminary data.</text>
</comment>
<protein>
    <submittedName>
        <fullName evidence="2">Uncharacterized protein</fullName>
    </submittedName>
</protein>
<name>A0A261U4B8_9BORD</name>
<feature type="region of interest" description="Disordered" evidence="1">
    <location>
        <begin position="1"/>
        <end position="62"/>
    </location>
</feature>
<dbReference type="Proteomes" id="UP000216885">
    <property type="component" value="Unassembled WGS sequence"/>
</dbReference>
<evidence type="ECO:0000313" key="2">
    <source>
        <dbReference type="EMBL" id="OZI56080.1"/>
    </source>
</evidence>
<evidence type="ECO:0000256" key="1">
    <source>
        <dbReference type="SAM" id="MobiDB-lite"/>
    </source>
</evidence>
<dbReference type="RefSeq" id="WP_094837938.1">
    <property type="nucleotide sequence ID" value="NZ_NEVQ01000013.1"/>
</dbReference>
<organism evidence="2 3">
    <name type="scientific">Bordetella genomosp. 4</name>
    <dbReference type="NCBI Taxonomy" id="463044"/>
    <lineage>
        <taxon>Bacteria</taxon>
        <taxon>Pseudomonadati</taxon>
        <taxon>Pseudomonadota</taxon>
        <taxon>Betaproteobacteria</taxon>
        <taxon>Burkholderiales</taxon>
        <taxon>Alcaligenaceae</taxon>
        <taxon>Bordetella</taxon>
    </lineage>
</organism>
<gene>
    <name evidence="2" type="ORF">CAL20_11570</name>
</gene>
<proteinExistence type="predicted"/>
<reference evidence="2 3" key="1">
    <citation type="submission" date="2017-05" db="EMBL/GenBank/DDBJ databases">
        <title>Complete and WGS of Bordetella genogroups.</title>
        <authorList>
            <person name="Spilker T."/>
            <person name="LiPuma J."/>
        </authorList>
    </citation>
    <scope>NUCLEOTIDE SEQUENCE [LARGE SCALE GENOMIC DNA]</scope>
    <source>
        <strain evidence="2 3">AU9919</strain>
    </source>
</reference>
<dbReference type="EMBL" id="NEVQ01000013">
    <property type="protein sequence ID" value="OZI56080.1"/>
    <property type="molecule type" value="Genomic_DNA"/>
</dbReference>
<keyword evidence="3" id="KW-1185">Reference proteome</keyword>
<accession>A0A261U4B8</accession>
<sequence>MSPHQPEGQKEHLGEKLQELARKKPLEKTNTDPYSDSGYPAGGERTRPGRDAYEKPTHGKDD</sequence>
<feature type="compositionally biased region" description="Basic and acidic residues" evidence="1">
    <location>
        <begin position="44"/>
        <end position="62"/>
    </location>
</feature>